<reference evidence="1" key="2">
    <citation type="journal article" date="2023" name="Int. J. Mol. Sci.">
        <title>De Novo Assembly and Annotation of 11 Diverse Shrub Willow (Salix) Genomes Reveals Novel Gene Organization in Sex-Linked Regions.</title>
        <authorList>
            <person name="Hyden B."/>
            <person name="Feng K."/>
            <person name="Yates T.B."/>
            <person name="Jawdy S."/>
            <person name="Cereghino C."/>
            <person name="Smart L.B."/>
            <person name="Muchero W."/>
        </authorList>
    </citation>
    <scope>NUCLEOTIDE SEQUENCE [LARGE SCALE GENOMIC DNA]</scope>
    <source>
        <tissue evidence="1">Shoot tip</tissue>
    </source>
</reference>
<evidence type="ECO:0000313" key="1">
    <source>
        <dbReference type="EMBL" id="KAJ6708136.1"/>
    </source>
</evidence>
<dbReference type="AlphaFoldDB" id="A0A9Q0QKC1"/>
<protein>
    <submittedName>
        <fullName evidence="1">Uncharacterized protein</fullName>
    </submittedName>
</protein>
<reference evidence="1" key="1">
    <citation type="submission" date="2022-11" db="EMBL/GenBank/DDBJ databases">
        <authorList>
            <person name="Hyden B.L."/>
            <person name="Feng K."/>
            <person name="Yates T."/>
            <person name="Jawdy S."/>
            <person name="Smart L.B."/>
            <person name="Muchero W."/>
        </authorList>
    </citation>
    <scope>NUCLEOTIDE SEQUENCE</scope>
    <source>
        <tissue evidence="1">Shoot tip</tissue>
    </source>
</reference>
<keyword evidence="2" id="KW-1185">Reference proteome</keyword>
<sequence length="67" mass="7188">MELSTGVPRPDMGWLVCADTVSTTALVSRITVAGTGQRADQNTKARTLLSGQDPRIRKAKAYSNLVI</sequence>
<accession>A0A9Q0QKC1</accession>
<name>A0A9Q0QKC1_SALVM</name>
<evidence type="ECO:0000313" key="2">
    <source>
        <dbReference type="Proteomes" id="UP001151529"/>
    </source>
</evidence>
<gene>
    <name evidence="1" type="ORF">OIU85_028415</name>
</gene>
<dbReference type="Proteomes" id="UP001151529">
    <property type="component" value="Chromosome 4"/>
</dbReference>
<comment type="caution">
    <text evidence="1">The sequence shown here is derived from an EMBL/GenBank/DDBJ whole genome shotgun (WGS) entry which is preliminary data.</text>
</comment>
<dbReference type="EMBL" id="JAPFFL010000008">
    <property type="protein sequence ID" value="KAJ6708136.1"/>
    <property type="molecule type" value="Genomic_DNA"/>
</dbReference>
<organism evidence="1 2">
    <name type="scientific">Salix viminalis</name>
    <name type="common">Common osier</name>
    <name type="synonym">Basket willow</name>
    <dbReference type="NCBI Taxonomy" id="40686"/>
    <lineage>
        <taxon>Eukaryota</taxon>
        <taxon>Viridiplantae</taxon>
        <taxon>Streptophyta</taxon>
        <taxon>Embryophyta</taxon>
        <taxon>Tracheophyta</taxon>
        <taxon>Spermatophyta</taxon>
        <taxon>Magnoliopsida</taxon>
        <taxon>eudicotyledons</taxon>
        <taxon>Gunneridae</taxon>
        <taxon>Pentapetalae</taxon>
        <taxon>rosids</taxon>
        <taxon>fabids</taxon>
        <taxon>Malpighiales</taxon>
        <taxon>Salicaceae</taxon>
        <taxon>Saliceae</taxon>
        <taxon>Salix</taxon>
    </lineage>
</organism>
<proteinExistence type="predicted"/>